<name>A0ABV4CT46_9BACT</name>
<accession>A0ABV4CT46</accession>
<sequence length="115" mass="13401">MDFSNNKPIYKQIIDYCYGKIMAGEWLPDARIPSIKELSVTMVVNSRTVLKAYDDMQALGVIYQRRGMGYYVAPESRDIILTERRAEFFEETLPEIMKEMDLLGLTWDDLIARSH</sequence>
<proteinExistence type="predicted"/>
<dbReference type="Gene3D" id="1.10.10.10">
    <property type="entry name" value="Winged helix-like DNA-binding domain superfamily/Winged helix DNA-binding domain"/>
    <property type="match status" value="1"/>
</dbReference>
<evidence type="ECO:0000256" key="2">
    <source>
        <dbReference type="ARBA" id="ARBA00023125"/>
    </source>
</evidence>
<keyword evidence="3" id="KW-0804">Transcription</keyword>
<evidence type="ECO:0000256" key="1">
    <source>
        <dbReference type="ARBA" id="ARBA00023015"/>
    </source>
</evidence>
<dbReference type="InterPro" id="IPR036390">
    <property type="entry name" value="WH_DNA-bd_sf"/>
</dbReference>
<evidence type="ECO:0000313" key="5">
    <source>
        <dbReference type="EMBL" id="MEY8244562.1"/>
    </source>
</evidence>
<comment type="caution">
    <text evidence="5">The sequence shown here is derived from an EMBL/GenBank/DDBJ whole genome shotgun (WGS) entry which is preliminary data.</text>
</comment>
<feature type="domain" description="HTH gntR-type" evidence="4">
    <location>
        <begin position="7"/>
        <end position="75"/>
    </location>
</feature>
<dbReference type="PANTHER" id="PTHR38445">
    <property type="entry name" value="HTH-TYPE TRANSCRIPTIONAL REPRESSOR YTRA"/>
    <property type="match status" value="1"/>
</dbReference>
<dbReference type="PANTHER" id="PTHR38445:SF10">
    <property type="entry name" value="GNTR-FAMILY TRANSCRIPTIONAL REGULATOR"/>
    <property type="match status" value="1"/>
</dbReference>
<reference evidence="5 6" key="1">
    <citation type="submission" date="2024-03" db="EMBL/GenBank/DDBJ databases">
        <title>Mouse gut bacterial collection (mGBC) of GemPharmatech.</title>
        <authorList>
            <person name="He Y."/>
            <person name="Dong L."/>
            <person name="Wu D."/>
            <person name="Gao X."/>
            <person name="Lin Z."/>
        </authorList>
    </citation>
    <scope>NUCLEOTIDE SEQUENCE [LARGE SCALE GENOMIC DNA]</scope>
    <source>
        <strain evidence="5 6">54-13</strain>
    </source>
</reference>
<keyword evidence="1" id="KW-0805">Transcription regulation</keyword>
<keyword evidence="2" id="KW-0238">DNA-binding</keyword>
<dbReference type="Proteomes" id="UP001565200">
    <property type="component" value="Unassembled WGS sequence"/>
</dbReference>
<dbReference type="CDD" id="cd07377">
    <property type="entry name" value="WHTH_GntR"/>
    <property type="match status" value="1"/>
</dbReference>
<protein>
    <submittedName>
        <fullName evidence="5">GntR family transcriptional regulator</fullName>
    </submittedName>
</protein>
<dbReference type="InterPro" id="IPR000524">
    <property type="entry name" value="Tscrpt_reg_HTH_GntR"/>
</dbReference>
<keyword evidence="6" id="KW-1185">Reference proteome</keyword>
<organism evidence="5 6">
    <name type="scientific">Heminiphilus faecis</name>
    <dbReference type="NCBI Taxonomy" id="2601703"/>
    <lineage>
        <taxon>Bacteria</taxon>
        <taxon>Pseudomonadati</taxon>
        <taxon>Bacteroidota</taxon>
        <taxon>Bacteroidia</taxon>
        <taxon>Bacteroidales</taxon>
        <taxon>Muribaculaceae</taxon>
        <taxon>Heminiphilus</taxon>
    </lineage>
</organism>
<dbReference type="Gene3D" id="1.10.287.100">
    <property type="match status" value="1"/>
</dbReference>
<dbReference type="SUPFAM" id="SSF46785">
    <property type="entry name" value="Winged helix' DNA-binding domain"/>
    <property type="match status" value="1"/>
</dbReference>
<evidence type="ECO:0000313" key="6">
    <source>
        <dbReference type="Proteomes" id="UP001565200"/>
    </source>
</evidence>
<dbReference type="RefSeq" id="WP_121698426.1">
    <property type="nucleotide sequence ID" value="NZ_JBCLPP010000005.1"/>
</dbReference>
<evidence type="ECO:0000256" key="3">
    <source>
        <dbReference type="ARBA" id="ARBA00023163"/>
    </source>
</evidence>
<dbReference type="InterPro" id="IPR036388">
    <property type="entry name" value="WH-like_DNA-bd_sf"/>
</dbReference>
<dbReference type="EMBL" id="JBCLPP010000005">
    <property type="protein sequence ID" value="MEY8244562.1"/>
    <property type="molecule type" value="Genomic_DNA"/>
</dbReference>
<dbReference type="Pfam" id="PF00392">
    <property type="entry name" value="GntR"/>
    <property type="match status" value="1"/>
</dbReference>
<gene>
    <name evidence="5" type="ORF">AAK873_02880</name>
</gene>
<dbReference type="SMART" id="SM00345">
    <property type="entry name" value="HTH_GNTR"/>
    <property type="match status" value="1"/>
</dbReference>
<evidence type="ECO:0000259" key="4">
    <source>
        <dbReference type="PROSITE" id="PS50949"/>
    </source>
</evidence>
<dbReference type="PROSITE" id="PS50949">
    <property type="entry name" value="HTH_GNTR"/>
    <property type="match status" value="1"/>
</dbReference>